<evidence type="ECO:0000313" key="2">
    <source>
        <dbReference type="Proteomes" id="UP000217103"/>
    </source>
</evidence>
<dbReference type="EMBL" id="FNKK01000002">
    <property type="protein sequence ID" value="SDR03936.1"/>
    <property type="molecule type" value="Genomic_DNA"/>
</dbReference>
<dbReference type="OrthoDB" id="3471576at2"/>
<sequence>MSVERGSGGRMKWIETAGGPFVLVNLDDVPLWRGCEGDYQQACEVDEITGLVSFGDPERQRIALVFGDEPLSTAYLTEHQAFVQWLYADSEEELIEMVDSQISLAVWECGPSVEIRGAAILFDAAIPGMELASDDFLEIRLRAGSYRVRTADIEPGGREAARVHQLVLNE</sequence>
<dbReference type="AlphaFoldDB" id="A0A1H1FTW6"/>
<keyword evidence="2" id="KW-1185">Reference proteome</keyword>
<dbReference type="Proteomes" id="UP000217103">
    <property type="component" value="Unassembled WGS sequence"/>
</dbReference>
<dbReference type="InterPro" id="IPR028961">
    <property type="entry name" value="Imm21"/>
</dbReference>
<dbReference type="Pfam" id="PF15589">
    <property type="entry name" value="Imm21"/>
    <property type="match status" value="1"/>
</dbReference>
<dbReference type="STRING" id="35622.SAMN04489764_3157"/>
<reference evidence="1 2" key="1">
    <citation type="submission" date="2016-10" db="EMBL/GenBank/DDBJ databases">
        <authorList>
            <person name="de Groot N.N."/>
        </authorList>
    </citation>
    <scope>NUCLEOTIDE SEQUENCE [LARGE SCALE GENOMIC DNA]</scope>
    <source>
        <strain evidence="1 2">DSM 43794</strain>
    </source>
</reference>
<evidence type="ECO:0000313" key="1">
    <source>
        <dbReference type="EMBL" id="SDR03936.1"/>
    </source>
</evidence>
<name>A0A1H1FTW6_9ACTN</name>
<proteinExistence type="predicted"/>
<accession>A0A1H1FTW6</accession>
<gene>
    <name evidence="1" type="ORF">SAMN04489764_3157</name>
</gene>
<protein>
    <submittedName>
        <fullName evidence="1">Immunity protein 21</fullName>
    </submittedName>
</protein>
<organism evidence="1 2">
    <name type="scientific">Thermostaphylospora chromogena</name>
    <dbReference type="NCBI Taxonomy" id="35622"/>
    <lineage>
        <taxon>Bacteria</taxon>
        <taxon>Bacillati</taxon>
        <taxon>Actinomycetota</taxon>
        <taxon>Actinomycetes</taxon>
        <taxon>Streptosporangiales</taxon>
        <taxon>Thermomonosporaceae</taxon>
        <taxon>Thermostaphylospora</taxon>
    </lineage>
</organism>